<dbReference type="RefSeq" id="WP_275474626.1">
    <property type="nucleotide sequence ID" value="NZ_CP162940.1"/>
</dbReference>
<sequence>MDWQLDTGSGVPIYLQLKQQIIQKVVRGEWGPGHQLPTVRQLAVDVRVNVNTVSRVYSEVEREGFIQTHQGKGTFVSAKSRWAGDVGDRMEAVERFAEMVMEMARAQGIGRVELIEVLQEMDEKRS</sequence>
<dbReference type="PROSITE" id="PS50949">
    <property type="entry name" value="HTH_GNTR"/>
    <property type="match status" value="1"/>
</dbReference>
<keyword evidence="2" id="KW-0238">DNA-binding</keyword>
<dbReference type="EMBL" id="JBDXSU010000008">
    <property type="protein sequence ID" value="MFB5190952.1"/>
    <property type="molecule type" value="Genomic_DNA"/>
</dbReference>
<proteinExistence type="predicted"/>
<evidence type="ECO:0000259" key="4">
    <source>
        <dbReference type="PROSITE" id="PS50949"/>
    </source>
</evidence>
<evidence type="ECO:0000313" key="5">
    <source>
        <dbReference type="EMBL" id="MFB5190952.1"/>
    </source>
</evidence>
<dbReference type="PANTHER" id="PTHR38445">
    <property type="entry name" value="HTH-TYPE TRANSCRIPTIONAL REPRESSOR YTRA"/>
    <property type="match status" value="1"/>
</dbReference>
<dbReference type="Proteomes" id="UP001579974">
    <property type="component" value="Unassembled WGS sequence"/>
</dbReference>
<dbReference type="InterPro" id="IPR036390">
    <property type="entry name" value="WH_DNA-bd_sf"/>
</dbReference>
<reference evidence="5 6" key="1">
    <citation type="journal article" date="2024" name="Int. J. Mol. Sci.">
        <title>Exploration of Alicyclobacillus spp. Genome in Search of Antibiotic Resistance.</title>
        <authorList>
            <person name="Bucka-Kolendo J."/>
            <person name="Kiousi D.E."/>
            <person name="Dekowska A."/>
            <person name="Mikolajczuk-Szczyrba A."/>
            <person name="Karadedos D.M."/>
            <person name="Michael P."/>
            <person name="Galanis A."/>
            <person name="Sokolowska B."/>
        </authorList>
    </citation>
    <scope>NUCLEOTIDE SEQUENCE [LARGE SCALE GENOMIC DNA]</scope>
    <source>
        <strain evidence="5 6">KKP 3000</strain>
    </source>
</reference>
<keyword evidence="1" id="KW-0805">Transcription regulation</keyword>
<feature type="domain" description="HTH gntR-type" evidence="4">
    <location>
        <begin position="11"/>
        <end position="79"/>
    </location>
</feature>
<protein>
    <submittedName>
        <fullName evidence="5">GntR family transcriptional regulator</fullName>
    </submittedName>
</protein>
<dbReference type="Pfam" id="PF00392">
    <property type="entry name" value="GntR"/>
    <property type="match status" value="1"/>
</dbReference>
<dbReference type="InterPro" id="IPR036388">
    <property type="entry name" value="WH-like_DNA-bd_sf"/>
</dbReference>
<dbReference type="InterPro" id="IPR000524">
    <property type="entry name" value="Tscrpt_reg_HTH_GntR"/>
</dbReference>
<dbReference type="PANTHER" id="PTHR38445:SF7">
    <property type="entry name" value="GNTR-FAMILY TRANSCRIPTIONAL REGULATOR"/>
    <property type="match status" value="1"/>
</dbReference>
<gene>
    <name evidence="5" type="ORF">KKP3000_004448</name>
</gene>
<organism evidence="5 6">
    <name type="scientific">Alicyclobacillus fastidiosus</name>
    <dbReference type="NCBI Taxonomy" id="392011"/>
    <lineage>
        <taxon>Bacteria</taxon>
        <taxon>Bacillati</taxon>
        <taxon>Bacillota</taxon>
        <taxon>Bacilli</taxon>
        <taxon>Bacillales</taxon>
        <taxon>Alicyclobacillaceae</taxon>
        <taxon>Alicyclobacillus</taxon>
    </lineage>
</organism>
<dbReference type="SMART" id="SM00345">
    <property type="entry name" value="HTH_GNTR"/>
    <property type="match status" value="1"/>
</dbReference>
<accession>A0ABV5AH16</accession>
<comment type="caution">
    <text evidence="5">The sequence shown here is derived from an EMBL/GenBank/DDBJ whole genome shotgun (WGS) entry which is preliminary data.</text>
</comment>
<dbReference type="Gene3D" id="1.10.10.10">
    <property type="entry name" value="Winged helix-like DNA-binding domain superfamily/Winged helix DNA-binding domain"/>
    <property type="match status" value="1"/>
</dbReference>
<keyword evidence="3" id="KW-0804">Transcription</keyword>
<evidence type="ECO:0000256" key="3">
    <source>
        <dbReference type="ARBA" id="ARBA00023163"/>
    </source>
</evidence>
<evidence type="ECO:0000256" key="2">
    <source>
        <dbReference type="ARBA" id="ARBA00023125"/>
    </source>
</evidence>
<dbReference type="CDD" id="cd07377">
    <property type="entry name" value="WHTH_GntR"/>
    <property type="match status" value="1"/>
</dbReference>
<evidence type="ECO:0000256" key="1">
    <source>
        <dbReference type="ARBA" id="ARBA00023015"/>
    </source>
</evidence>
<keyword evidence="6" id="KW-1185">Reference proteome</keyword>
<dbReference type="SUPFAM" id="SSF46785">
    <property type="entry name" value="Winged helix' DNA-binding domain"/>
    <property type="match status" value="1"/>
</dbReference>
<evidence type="ECO:0000313" key="6">
    <source>
        <dbReference type="Proteomes" id="UP001579974"/>
    </source>
</evidence>
<name>A0ABV5AH16_9BACL</name>